<dbReference type="UniPathway" id="UPA00094"/>
<dbReference type="HOGENOM" id="CLU_016733_3_0_11"/>
<keyword evidence="1" id="KW-0092">Biotin</keyword>
<accession>H5X8L9</accession>
<feature type="domain" description="Lipoyl-binding" evidence="2">
    <location>
        <begin position="78"/>
        <end position="150"/>
    </location>
</feature>
<dbReference type="InterPro" id="IPR000089">
    <property type="entry name" value="Biotin_lipoyl"/>
</dbReference>
<keyword evidence="1" id="KW-0443">Lipid metabolism</keyword>
<dbReference type="SUPFAM" id="SSF51230">
    <property type="entry name" value="Single hybrid motif"/>
    <property type="match status" value="1"/>
</dbReference>
<dbReference type="InterPro" id="IPR001249">
    <property type="entry name" value="AcCoA_biotinCC"/>
</dbReference>
<dbReference type="GO" id="GO:0006633">
    <property type="term" value="P:fatty acid biosynthetic process"/>
    <property type="evidence" value="ECO:0007669"/>
    <property type="project" value="UniProtKB-UniPathway"/>
</dbReference>
<comment type="function">
    <text evidence="1">This protein is a component of the acetyl coenzyme A carboxylase complex; first, biotin carboxylase catalyzes the carboxylation of the carrier protein and then the transcarboxylase transfers the carboxyl group to form malonyl-CoA.</text>
</comment>
<evidence type="ECO:0000313" key="4">
    <source>
        <dbReference type="Proteomes" id="UP000004926"/>
    </source>
</evidence>
<comment type="pathway">
    <text evidence="1">Lipid metabolism; fatty acid biosynthesis.</text>
</comment>
<dbReference type="Pfam" id="PF00364">
    <property type="entry name" value="Biotin_lipoyl"/>
    <property type="match status" value="1"/>
</dbReference>
<evidence type="ECO:0000313" key="3">
    <source>
        <dbReference type="EMBL" id="EHR51388.1"/>
    </source>
</evidence>
<dbReference type="Gene3D" id="2.40.50.100">
    <property type="match status" value="1"/>
</dbReference>
<proteinExistence type="predicted"/>
<dbReference type="PRINTS" id="PR01071">
    <property type="entry name" value="ACOABIOTINCC"/>
</dbReference>
<name>H5X8L9_9PSEU</name>
<keyword evidence="1" id="KW-0276">Fatty acid metabolism</keyword>
<dbReference type="EMBL" id="CM001439">
    <property type="protein sequence ID" value="EHR51388.1"/>
    <property type="molecule type" value="Genomic_DNA"/>
</dbReference>
<dbReference type="GO" id="GO:0003989">
    <property type="term" value="F:acetyl-CoA carboxylase activity"/>
    <property type="evidence" value="ECO:0007669"/>
    <property type="project" value="InterPro"/>
</dbReference>
<dbReference type="InterPro" id="IPR011053">
    <property type="entry name" value="Single_hybrid_motif"/>
</dbReference>
<dbReference type="STRING" id="882083.SacmaDRAFT_3160"/>
<reference evidence="3 4" key="1">
    <citation type="journal article" date="2012" name="Stand. Genomic Sci.">
        <title>Genome sequence of the ocean sediment bacterium Saccharomonospora marina type strain (XMU15(T)).</title>
        <authorList>
            <person name="Klenk H.P."/>
            <person name="Lu M."/>
            <person name="Lucas S."/>
            <person name="Lapidus A."/>
            <person name="Copeland A."/>
            <person name="Pitluck S."/>
            <person name="Goodwin L.A."/>
            <person name="Han C."/>
            <person name="Tapia R."/>
            <person name="Brambilla E.M."/>
            <person name="Potter G."/>
            <person name="Land M."/>
            <person name="Ivanova N."/>
            <person name="Rohde M."/>
            <person name="Goker M."/>
            <person name="Detter J.C."/>
            <person name="Li W.J."/>
            <person name="Kyrpides N.C."/>
            <person name="Woyke T."/>
        </authorList>
    </citation>
    <scope>NUCLEOTIDE SEQUENCE [LARGE SCALE GENOMIC DNA]</scope>
    <source>
        <strain evidence="3 4">XMU15</strain>
    </source>
</reference>
<keyword evidence="1" id="KW-0275">Fatty acid biosynthesis</keyword>
<dbReference type="CDD" id="cd06850">
    <property type="entry name" value="biotinyl_domain"/>
    <property type="match status" value="1"/>
</dbReference>
<dbReference type="Proteomes" id="UP000004926">
    <property type="component" value="Chromosome"/>
</dbReference>
<evidence type="ECO:0000256" key="1">
    <source>
        <dbReference type="RuleBase" id="RU364072"/>
    </source>
</evidence>
<gene>
    <name evidence="3" type="ORF">SacmaDRAFT_3160</name>
</gene>
<keyword evidence="4" id="KW-1185">Reference proteome</keyword>
<dbReference type="AlphaFoldDB" id="H5X8L9"/>
<sequence>MNPGNLTDEDVRDILELIDSTTVAELHLRTSRFSLSLRRDGGGWTRTTTVHADAAEGEQAQRHERGDAEQVPPGLVPVRAPLPGTFYRAPKPGAAPFVEVGDRVEDTTVVGIVETMKLMNSVVAGTAGTVAEIRLGNAESAAQGAVLVLIDPDGS</sequence>
<dbReference type="RefSeq" id="WP_009154772.1">
    <property type="nucleotide sequence ID" value="NZ_CM001439.1"/>
</dbReference>
<dbReference type="eggNOG" id="COG0511">
    <property type="taxonomic scope" value="Bacteria"/>
</dbReference>
<evidence type="ECO:0000259" key="2">
    <source>
        <dbReference type="Pfam" id="PF00364"/>
    </source>
</evidence>
<dbReference type="GO" id="GO:0009317">
    <property type="term" value="C:acetyl-CoA carboxylase complex"/>
    <property type="evidence" value="ECO:0007669"/>
    <property type="project" value="InterPro"/>
</dbReference>
<organism evidence="3 4">
    <name type="scientific">Saccharomonospora marina XMU15</name>
    <dbReference type="NCBI Taxonomy" id="882083"/>
    <lineage>
        <taxon>Bacteria</taxon>
        <taxon>Bacillati</taxon>
        <taxon>Actinomycetota</taxon>
        <taxon>Actinomycetes</taxon>
        <taxon>Pseudonocardiales</taxon>
        <taxon>Pseudonocardiaceae</taxon>
        <taxon>Saccharomonospora</taxon>
    </lineage>
</organism>
<protein>
    <recommendedName>
        <fullName evidence="1">Biotin carboxyl carrier protein of acetyl-CoA carboxylase</fullName>
    </recommendedName>
</protein>
<keyword evidence="1" id="KW-0444">Lipid biosynthesis</keyword>